<dbReference type="EMBL" id="FMHW01000002">
    <property type="protein sequence ID" value="SCL32916.1"/>
    <property type="molecule type" value="Genomic_DNA"/>
</dbReference>
<evidence type="ECO:0000313" key="6">
    <source>
        <dbReference type="Proteomes" id="UP000198959"/>
    </source>
</evidence>
<dbReference type="PANTHER" id="PTHR43248">
    <property type="entry name" value="2-SUCCINYL-6-HYDROXY-2,4-CYCLOHEXADIENE-1-CARBOXYLATE SYNTHASE"/>
    <property type="match status" value="1"/>
</dbReference>
<dbReference type="Proteomes" id="UP000198959">
    <property type="component" value="Unassembled WGS sequence"/>
</dbReference>
<gene>
    <name evidence="5" type="ORF">GA0074692_3444</name>
</gene>
<dbReference type="OrthoDB" id="4006962at2"/>
<feature type="domain" description="Peptidase S33 tripeptidyl aminopeptidase-like C-terminal" evidence="4">
    <location>
        <begin position="429"/>
        <end position="529"/>
    </location>
</feature>
<reference evidence="6" key="1">
    <citation type="submission" date="2016-06" db="EMBL/GenBank/DDBJ databases">
        <authorList>
            <person name="Varghese N."/>
            <person name="Submissions Spin"/>
        </authorList>
    </citation>
    <scope>NUCLEOTIDE SEQUENCE [LARGE SCALE GENOMIC DNA]</scope>
    <source>
        <strain evidence="6">DSM 43817</strain>
    </source>
</reference>
<dbReference type="PROSITE" id="PS51318">
    <property type="entry name" value="TAT"/>
    <property type="match status" value="1"/>
</dbReference>
<dbReference type="RefSeq" id="WP_091645746.1">
    <property type="nucleotide sequence ID" value="NZ_FMHW01000002.1"/>
</dbReference>
<dbReference type="InterPro" id="IPR006311">
    <property type="entry name" value="TAT_signal"/>
</dbReference>
<keyword evidence="3 5" id="KW-0378">Hydrolase</keyword>
<keyword evidence="2" id="KW-0732">Signal</keyword>
<dbReference type="Pfam" id="PF08386">
    <property type="entry name" value="Abhydrolase_4"/>
    <property type="match status" value="1"/>
</dbReference>
<evidence type="ECO:0000313" key="5">
    <source>
        <dbReference type="EMBL" id="SCL32916.1"/>
    </source>
</evidence>
<dbReference type="InterPro" id="IPR051601">
    <property type="entry name" value="Serine_prot/Carboxylest_S33"/>
</dbReference>
<comment type="similarity">
    <text evidence="1">Belongs to the peptidase S33 family.</text>
</comment>
<accession>A0A1C6STJ2</accession>
<evidence type="ECO:0000259" key="4">
    <source>
        <dbReference type="Pfam" id="PF08386"/>
    </source>
</evidence>
<organism evidence="5 6">
    <name type="scientific">Micromonospora pallida</name>
    <dbReference type="NCBI Taxonomy" id="145854"/>
    <lineage>
        <taxon>Bacteria</taxon>
        <taxon>Bacillati</taxon>
        <taxon>Actinomycetota</taxon>
        <taxon>Actinomycetes</taxon>
        <taxon>Micromonosporales</taxon>
        <taxon>Micromonosporaceae</taxon>
        <taxon>Micromonospora</taxon>
    </lineage>
</organism>
<evidence type="ECO:0000256" key="2">
    <source>
        <dbReference type="ARBA" id="ARBA00022729"/>
    </source>
</evidence>
<dbReference type="SUPFAM" id="SSF53474">
    <property type="entry name" value="alpha/beta-Hydrolases"/>
    <property type="match status" value="1"/>
</dbReference>
<dbReference type="STRING" id="145854.GA0074692_3444"/>
<dbReference type="GO" id="GO:0016787">
    <property type="term" value="F:hydrolase activity"/>
    <property type="evidence" value="ECO:0007669"/>
    <property type="project" value="UniProtKB-KW"/>
</dbReference>
<dbReference type="AlphaFoldDB" id="A0A1C6STJ2"/>
<protein>
    <submittedName>
        <fullName evidence="5">Alpha/beta hydrolase fold</fullName>
    </submittedName>
</protein>
<dbReference type="Gene3D" id="3.40.50.1820">
    <property type="entry name" value="alpha/beta hydrolase"/>
    <property type="match status" value="1"/>
</dbReference>
<sequence>MSRTPDPSPTRRVRLALAVFVVAALVVTGCTLPTFAPRAEVEGETPVAPLGATPRWRSCPETAEQVAGRAARDMRYECTRIAVPRRWVTTGDRATVPPGGGETFEIALLRARSTKQRDRIGSLVVNPGGPGGSGVDIAVYLSLGEQFGGLPATVTERFDIVGFDPRGVARSSPVECISDTDLDASFGYDPDPASTAAFDGLVALNQRIGRSCGTRYGDQLSLYGTEQAALDMDLVRAAVGDEKLTYLGYSYGTLLGAVYAQRFPERVRALVLDGAIDPRQDAVEASESQAKGFERAFGNFVRWCSGNADRCPLAPDARAAVTSALDKARVSPVRGADDREATSGWVFYAIISSLYTEQGWQELARAIDQLADGDPAGVFRLADAYAGRNPDGTYSNLFDANLTVNCADDEERPTRERIRQLQTQWRTAYPLFGPALAVGLLTCTHWPARPDPYPTGKADGAPPILVVGTTGDPATPYEQTPALAGMLGVGRVLTWEGEGHTAYPQTTCVTDAVDAYLIDLTVPREGLRCPAR</sequence>
<evidence type="ECO:0000256" key="3">
    <source>
        <dbReference type="ARBA" id="ARBA00022801"/>
    </source>
</evidence>
<evidence type="ECO:0000256" key="1">
    <source>
        <dbReference type="ARBA" id="ARBA00010088"/>
    </source>
</evidence>
<proteinExistence type="inferred from homology"/>
<keyword evidence="6" id="KW-1185">Reference proteome</keyword>
<dbReference type="InterPro" id="IPR013595">
    <property type="entry name" value="Pept_S33_TAP-like_C"/>
</dbReference>
<dbReference type="InterPro" id="IPR029058">
    <property type="entry name" value="AB_hydrolase_fold"/>
</dbReference>
<dbReference type="PROSITE" id="PS51257">
    <property type="entry name" value="PROKAR_LIPOPROTEIN"/>
    <property type="match status" value="1"/>
</dbReference>
<name>A0A1C6STJ2_9ACTN</name>
<dbReference type="PANTHER" id="PTHR43248:SF29">
    <property type="entry name" value="TRIPEPTIDYL AMINOPEPTIDASE"/>
    <property type="match status" value="1"/>
</dbReference>